<dbReference type="Proteomes" id="UP000092993">
    <property type="component" value="Unassembled WGS sequence"/>
</dbReference>
<sequence length="64" mass="7475">MPAARTGVGEYILPEVVRDTSGDDIGRPKRWTGLDEDEEEAQRQRQMLCRGRLRMRVLERGRVY</sequence>
<evidence type="ECO:0000313" key="2">
    <source>
        <dbReference type="Proteomes" id="UP000092993"/>
    </source>
</evidence>
<dbReference type="AlphaFoldDB" id="A0A1C7M137"/>
<proteinExistence type="predicted"/>
<accession>A0A1C7M137</accession>
<protein>
    <submittedName>
        <fullName evidence="1">Uncharacterized protein</fullName>
    </submittedName>
</protein>
<dbReference type="EMBL" id="LUGG01000013">
    <property type="protein sequence ID" value="OBZ70641.1"/>
    <property type="molecule type" value="Genomic_DNA"/>
</dbReference>
<comment type="caution">
    <text evidence="1">The sequence shown here is derived from an EMBL/GenBank/DDBJ whole genome shotgun (WGS) entry which is preliminary data.</text>
</comment>
<evidence type="ECO:0000313" key="1">
    <source>
        <dbReference type="EMBL" id="OBZ70641.1"/>
    </source>
</evidence>
<gene>
    <name evidence="1" type="ORF">A0H81_09190</name>
</gene>
<keyword evidence="2" id="KW-1185">Reference proteome</keyword>
<organism evidence="1 2">
    <name type="scientific">Grifola frondosa</name>
    <name type="common">Maitake</name>
    <name type="synonym">Polyporus frondosus</name>
    <dbReference type="NCBI Taxonomy" id="5627"/>
    <lineage>
        <taxon>Eukaryota</taxon>
        <taxon>Fungi</taxon>
        <taxon>Dikarya</taxon>
        <taxon>Basidiomycota</taxon>
        <taxon>Agaricomycotina</taxon>
        <taxon>Agaricomycetes</taxon>
        <taxon>Polyporales</taxon>
        <taxon>Grifolaceae</taxon>
        <taxon>Grifola</taxon>
    </lineage>
</organism>
<reference evidence="1 2" key="1">
    <citation type="submission" date="2016-03" db="EMBL/GenBank/DDBJ databases">
        <title>Whole genome sequencing of Grifola frondosa 9006-11.</title>
        <authorList>
            <person name="Min B."/>
            <person name="Park H."/>
            <person name="Kim J.-G."/>
            <person name="Cho H."/>
            <person name="Oh Y.-L."/>
            <person name="Kong W.-S."/>
            <person name="Choi I.-G."/>
        </authorList>
    </citation>
    <scope>NUCLEOTIDE SEQUENCE [LARGE SCALE GENOMIC DNA]</scope>
    <source>
        <strain evidence="1 2">9006-11</strain>
    </source>
</reference>
<name>A0A1C7M137_GRIFR</name>